<evidence type="ECO:0000313" key="3">
    <source>
        <dbReference type="Proteomes" id="UP001141806"/>
    </source>
</evidence>
<accession>A0A9Q0GZC3</accession>
<dbReference type="Pfam" id="PF13966">
    <property type="entry name" value="zf-RVT"/>
    <property type="match status" value="1"/>
</dbReference>
<comment type="caution">
    <text evidence="2">The sequence shown here is derived from an EMBL/GenBank/DDBJ whole genome shotgun (WGS) entry which is preliminary data.</text>
</comment>
<name>A0A9Q0GZC3_9MAGN</name>
<protein>
    <recommendedName>
        <fullName evidence="1">Reverse transcriptase zinc-binding domain-containing protein</fullName>
    </recommendedName>
</protein>
<dbReference type="EMBL" id="JAMYWD010000011">
    <property type="protein sequence ID" value="KAJ4957006.1"/>
    <property type="molecule type" value="Genomic_DNA"/>
</dbReference>
<dbReference type="AlphaFoldDB" id="A0A9Q0GZC3"/>
<organism evidence="2 3">
    <name type="scientific">Protea cynaroides</name>
    <dbReference type="NCBI Taxonomy" id="273540"/>
    <lineage>
        <taxon>Eukaryota</taxon>
        <taxon>Viridiplantae</taxon>
        <taxon>Streptophyta</taxon>
        <taxon>Embryophyta</taxon>
        <taxon>Tracheophyta</taxon>
        <taxon>Spermatophyta</taxon>
        <taxon>Magnoliopsida</taxon>
        <taxon>Proteales</taxon>
        <taxon>Proteaceae</taxon>
        <taxon>Protea</taxon>
    </lineage>
</organism>
<dbReference type="Proteomes" id="UP001141806">
    <property type="component" value="Unassembled WGS sequence"/>
</dbReference>
<evidence type="ECO:0000259" key="1">
    <source>
        <dbReference type="Pfam" id="PF13966"/>
    </source>
</evidence>
<feature type="domain" description="Reverse transcriptase zinc-binding" evidence="1">
    <location>
        <begin position="73"/>
        <end position="128"/>
    </location>
</feature>
<evidence type="ECO:0000313" key="2">
    <source>
        <dbReference type="EMBL" id="KAJ4957006.1"/>
    </source>
</evidence>
<dbReference type="InterPro" id="IPR026960">
    <property type="entry name" value="RVT-Znf"/>
</dbReference>
<dbReference type="OrthoDB" id="1938430at2759"/>
<keyword evidence="3" id="KW-1185">Reference proteome</keyword>
<proteinExistence type="predicted"/>
<gene>
    <name evidence="2" type="ORF">NE237_013789</name>
</gene>
<sequence>MSLKVMMEILLKMERYMNAMYEANTNLMVVESSQMGDTVYVQSPGDVEVQFNDVMSVDQVDMDLSYMEYLFYTSVELVSWRFCHNQLTSDDAIKKKGICFASRGSLCHKDEESPEHLFNSCDFAKSLWMKVGEIFNVNIPSFKSTNVMVNWWTRKGRIVVLRRIWSCLLFVVCNIIWNSHNENRYRAFGSPKILRNRRHKTSFLNWWSF</sequence>
<reference evidence="2" key="1">
    <citation type="journal article" date="2023" name="Plant J.">
        <title>The genome of the king protea, Protea cynaroides.</title>
        <authorList>
            <person name="Chang J."/>
            <person name="Duong T.A."/>
            <person name="Schoeman C."/>
            <person name="Ma X."/>
            <person name="Roodt D."/>
            <person name="Barker N."/>
            <person name="Li Z."/>
            <person name="Van de Peer Y."/>
            <person name="Mizrachi E."/>
        </authorList>
    </citation>
    <scope>NUCLEOTIDE SEQUENCE</scope>
    <source>
        <tissue evidence="2">Young leaves</tissue>
    </source>
</reference>